<dbReference type="RefSeq" id="WP_307106970.1">
    <property type="nucleotide sequence ID" value="NZ_JAUTAS010000001.1"/>
</dbReference>
<reference evidence="2" key="1">
    <citation type="submission" date="2023-07" db="EMBL/GenBank/DDBJ databases">
        <title>Functional and genomic diversity of the sorghum phyllosphere microbiome.</title>
        <authorList>
            <person name="Shade A."/>
        </authorList>
    </citation>
    <scope>NUCLEOTIDE SEQUENCE</scope>
    <source>
        <strain evidence="2">SORGH_AS_0457</strain>
    </source>
</reference>
<protein>
    <recommendedName>
        <fullName evidence="4">Transporter</fullName>
    </recommendedName>
</protein>
<gene>
    <name evidence="2" type="ORF">QE424_001782</name>
</gene>
<name>A0AAP5AIP0_9GAMM</name>
<evidence type="ECO:0008006" key="4">
    <source>
        <dbReference type="Google" id="ProtNLM"/>
    </source>
</evidence>
<keyword evidence="1" id="KW-0732">Signal</keyword>
<sequence>MPLMYQRAISVALFSAVLSPLCAFQARAGASLFVDDAAVTAPGHCQVEAWVRGFHHGQEYTAVPACTIADTELSLGYSVNAEAEATQLWAPGVKRVFRDLETHPWGLAVSAGATWSGAANRWTDWSINVPASVALNTHRSVLLHVNVGWAEQTGQSGGLTAGTGLGVALHPAWDLLAEIYDDQRGPTTIQLGLRRSVGQAASVDVFVGADRGQNNHWLTVGFNVPL</sequence>
<comment type="caution">
    <text evidence="2">The sequence shown here is derived from an EMBL/GenBank/DDBJ whole genome shotgun (WGS) entry which is preliminary data.</text>
</comment>
<feature type="chain" id="PRO_5042944366" description="Transporter" evidence="1">
    <location>
        <begin position="29"/>
        <end position="226"/>
    </location>
</feature>
<accession>A0AAP5AIP0</accession>
<proteinExistence type="predicted"/>
<dbReference type="Proteomes" id="UP001226084">
    <property type="component" value="Unassembled WGS sequence"/>
</dbReference>
<evidence type="ECO:0000313" key="3">
    <source>
        <dbReference type="Proteomes" id="UP001226084"/>
    </source>
</evidence>
<evidence type="ECO:0000256" key="1">
    <source>
        <dbReference type="SAM" id="SignalP"/>
    </source>
</evidence>
<dbReference type="EMBL" id="JAUTAS010000001">
    <property type="protein sequence ID" value="MDQ1108623.1"/>
    <property type="molecule type" value="Genomic_DNA"/>
</dbReference>
<dbReference type="AlphaFoldDB" id="A0AAP5AIP0"/>
<feature type="signal peptide" evidence="1">
    <location>
        <begin position="1"/>
        <end position="28"/>
    </location>
</feature>
<organism evidence="2 3">
    <name type="scientific">Stenotrophomonas rhizophila</name>
    <dbReference type="NCBI Taxonomy" id="216778"/>
    <lineage>
        <taxon>Bacteria</taxon>
        <taxon>Pseudomonadati</taxon>
        <taxon>Pseudomonadota</taxon>
        <taxon>Gammaproteobacteria</taxon>
        <taxon>Lysobacterales</taxon>
        <taxon>Lysobacteraceae</taxon>
        <taxon>Stenotrophomonas</taxon>
    </lineage>
</organism>
<evidence type="ECO:0000313" key="2">
    <source>
        <dbReference type="EMBL" id="MDQ1108623.1"/>
    </source>
</evidence>